<name>A0A0U5B5U5_9MICO</name>
<sequence>MPFTNDAEHTMNLLDLTGRVAVVTGGARGIGYSLATALARYGASVALLDILPSVEESARRLQEDTGATTSFARVDVTDPESVEGAFSTVRADLGTADILITAAGITTWGDSAEVDQTTWSRVIDINLSGTFFSAQSFARPLLAEGRKGSAVFISSMSGRIVNVPQRQASYNSSKAAVDQLAKSLAVEWAPAIRVNAIAPGYILSDMTRQFTEENPELAADWVSLIPAGRMGDPTDLDGIVLLLASPASSYLTGQSLVIDGGYTAL</sequence>
<gene>
    <name evidence="4" type="ORF">MalAC0309_0361</name>
</gene>
<proteinExistence type="inferred from homology"/>
<keyword evidence="2" id="KW-0560">Oxidoreductase</keyword>
<evidence type="ECO:0000259" key="3">
    <source>
        <dbReference type="SMART" id="SM00822"/>
    </source>
</evidence>
<dbReference type="InterPro" id="IPR020904">
    <property type="entry name" value="Sc_DH/Rdtase_CS"/>
</dbReference>
<dbReference type="InterPro" id="IPR036291">
    <property type="entry name" value="NAD(P)-bd_dom_sf"/>
</dbReference>
<dbReference type="PRINTS" id="PR00081">
    <property type="entry name" value="GDHRDH"/>
</dbReference>
<evidence type="ECO:0000256" key="2">
    <source>
        <dbReference type="ARBA" id="ARBA00023002"/>
    </source>
</evidence>
<dbReference type="InterPro" id="IPR002347">
    <property type="entry name" value="SDR_fam"/>
</dbReference>
<evidence type="ECO:0000313" key="5">
    <source>
        <dbReference type="Proteomes" id="UP000218965"/>
    </source>
</evidence>
<reference evidence="5" key="1">
    <citation type="submission" date="2015-12" db="EMBL/GenBank/DDBJ databases">
        <authorList>
            <person name="Shamseldin A."/>
            <person name="Moawad H."/>
            <person name="Abd El-Rahim W.M."/>
            <person name="Sadowsky M.J."/>
        </authorList>
    </citation>
    <scope>NUCLEOTIDE SEQUENCE [LARGE SCALE GENOMIC DNA]</scope>
    <source>
        <strain evidence="5">JAM AC0309</strain>
    </source>
</reference>
<evidence type="ECO:0000256" key="1">
    <source>
        <dbReference type="ARBA" id="ARBA00006484"/>
    </source>
</evidence>
<evidence type="ECO:0000313" key="4">
    <source>
        <dbReference type="EMBL" id="BAU31236.1"/>
    </source>
</evidence>
<comment type="similarity">
    <text evidence="1">Belongs to the short-chain dehydrogenases/reductases (SDR) family.</text>
</comment>
<dbReference type="Pfam" id="PF13561">
    <property type="entry name" value="adh_short_C2"/>
    <property type="match status" value="1"/>
</dbReference>
<dbReference type="PROSITE" id="PS00061">
    <property type="entry name" value="ADH_SHORT"/>
    <property type="match status" value="1"/>
</dbReference>
<dbReference type="Proteomes" id="UP000218965">
    <property type="component" value="Chromosome"/>
</dbReference>
<feature type="domain" description="Ketoreductase" evidence="3">
    <location>
        <begin position="19"/>
        <end position="200"/>
    </location>
</feature>
<organism evidence="4 5">
    <name type="scientific">Microcella alkaliphila</name>
    <dbReference type="NCBI Taxonomy" id="279828"/>
    <lineage>
        <taxon>Bacteria</taxon>
        <taxon>Bacillati</taxon>
        <taxon>Actinomycetota</taxon>
        <taxon>Actinomycetes</taxon>
        <taxon>Micrococcales</taxon>
        <taxon>Microbacteriaceae</taxon>
        <taxon>Microcella</taxon>
    </lineage>
</organism>
<dbReference type="SMART" id="SM00822">
    <property type="entry name" value="PKS_KR"/>
    <property type="match status" value="1"/>
</dbReference>
<dbReference type="FunFam" id="3.40.50.720:FF:000240">
    <property type="entry name" value="SDR family oxidoreductase"/>
    <property type="match status" value="1"/>
</dbReference>
<dbReference type="SUPFAM" id="SSF51735">
    <property type="entry name" value="NAD(P)-binding Rossmann-fold domains"/>
    <property type="match status" value="1"/>
</dbReference>
<dbReference type="KEGG" id="malk:MalAC0309_0361"/>
<dbReference type="AlphaFoldDB" id="A0A0U5B5U5"/>
<dbReference type="GO" id="GO:0005975">
    <property type="term" value="P:carbohydrate metabolic process"/>
    <property type="evidence" value="ECO:0007669"/>
    <property type="project" value="UniProtKB-ARBA"/>
</dbReference>
<dbReference type="PRINTS" id="PR00080">
    <property type="entry name" value="SDRFAMILY"/>
</dbReference>
<dbReference type="GO" id="GO:0050664">
    <property type="term" value="F:oxidoreductase activity, acting on NAD(P)H, oxygen as acceptor"/>
    <property type="evidence" value="ECO:0007669"/>
    <property type="project" value="TreeGrafter"/>
</dbReference>
<dbReference type="Gene3D" id="3.40.50.720">
    <property type="entry name" value="NAD(P)-binding Rossmann-like Domain"/>
    <property type="match status" value="1"/>
</dbReference>
<dbReference type="PANTHER" id="PTHR43008:SF14">
    <property type="entry name" value="DEHYDROGENASE ARBD, PUTATIVE-RELATED"/>
    <property type="match status" value="1"/>
</dbReference>
<dbReference type="EMBL" id="AP017315">
    <property type="protein sequence ID" value="BAU31236.1"/>
    <property type="molecule type" value="Genomic_DNA"/>
</dbReference>
<protein>
    <recommendedName>
        <fullName evidence="3">Ketoreductase domain-containing protein</fullName>
    </recommendedName>
</protein>
<dbReference type="GO" id="GO:0016616">
    <property type="term" value="F:oxidoreductase activity, acting on the CH-OH group of donors, NAD or NADP as acceptor"/>
    <property type="evidence" value="ECO:0007669"/>
    <property type="project" value="UniProtKB-ARBA"/>
</dbReference>
<dbReference type="PANTHER" id="PTHR43008">
    <property type="entry name" value="BENZIL REDUCTASE"/>
    <property type="match status" value="1"/>
</dbReference>
<accession>A0A0U5B5U5</accession>
<reference evidence="4 5" key="2">
    <citation type="submission" date="2016-01" db="EMBL/GenBank/DDBJ databases">
        <title>Microcella alkaliphila JAM AC0309 whole genome shotgun sequence.</title>
        <authorList>
            <person name="Kurata A."/>
            <person name="Hirose Y."/>
            <person name="Kishimoto N."/>
            <person name="Kobayashi T."/>
        </authorList>
    </citation>
    <scope>NUCLEOTIDE SEQUENCE [LARGE SCALE GENOMIC DNA]</scope>
    <source>
        <strain evidence="4 5">JAM AC0309</strain>
    </source>
</reference>
<dbReference type="InterPro" id="IPR057326">
    <property type="entry name" value="KR_dom"/>
</dbReference>